<feature type="binding site" evidence="8">
    <location>
        <position position="456"/>
    </location>
    <ligand>
        <name>ATP</name>
        <dbReference type="ChEBI" id="CHEBI:30616"/>
    </ligand>
</feature>
<feature type="region of interest" description="Disordered" evidence="9">
    <location>
        <begin position="1"/>
        <end position="25"/>
    </location>
</feature>
<proteinExistence type="predicted"/>
<name>A0AAD8NRY9_TARER</name>
<dbReference type="CDD" id="cd14066">
    <property type="entry name" value="STKc_IRAK"/>
    <property type="match status" value="2"/>
</dbReference>
<dbReference type="FunFam" id="3.30.200.20:FF:000039">
    <property type="entry name" value="receptor-like protein kinase FERONIA"/>
    <property type="match status" value="1"/>
</dbReference>
<dbReference type="GO" id="GO:0007166">
    <property type="term" value="P:cell surface receptor signaling pathway"/>
    <property type="evidence" value="ECO:0007669"/>
    <property type="project" value="InterPro"/>
</dbReference>
<dbReference type="PROSITE" id="PS00107">
    <property type="entry name" value="PROTEIN_KINASE_ATP"/>
    <property type="match status" value="2"/>
</dbReference>
<feature type="binding site" evidence="8">
    <location>
        <position position="79"/>
    </location>
    <ligand>
        <name>ATP</name>
        <dbReference type="ChEBI" id="CHEBI:30616"/>
    </ligand>
</feature>
<dbReference type="Gene3D" id="1.10.510.10">
    <property type="entry name" value="Transferase(Phosphotransferase) domain 1"/>
    <property type="match status" value="2"/>
</dbReference>
<feature type="domain" description="Protein kinase" evidence="10">
    <location>
        <begin position="428"/>
        <end position="710"/>
    </location>
</feature>
<feature type="compositionally biased region" description="Low complexity" evidence="9">
    <location>
        <begin position="8"/>
        <end position="25"/>
    </location>
</feature>
<dbReference type="AlphaFoldDB" id="A0AAD8NRY9"/>
<protein>
    <recommendedName>
        <fullName evidence="10">Protein kinase domain-containing protein</fullName>
    </recommendedName>
</protein>
<dbReference type="SMART" id="SM00220">
    <property type="entry name" value="S_TKc"/>
    <property type="match status" value="2"/>
</dbReference>
<dbReference type="Pfam" id="PF07714">
    <property type="entry name" value="PK_Tyr_Ser-Thr"/>
    <property type="match status" value="1"/>
</dbReference>
<dbReference type="Pfam" id="PF00069">
    <property type="entry name" value="Pkinase"/>
    <property type="match status" value="1"/>
</dbReference>
<accession>A0AAD8NRY9</accession>
<evidence type="ECO:0000256" key="7">
    <source>
        <dbReference type="ARBA" id="ARBA00047951"/>
    </source>
</evidence>
<evidence type="ECO:0000313" key="12">
    <source>
        <dbReference type="Proteomes" id="UP001229421"/>
    </source>
</evidence>
<keyword evidence="5 8" id="KW-0067">ATP-binding</keyword>
<gene>
    <name evidence="11" type="ORF">QVD17_27661</name>
</gene>
<dbReference type="InterPro" id="IPR008271">
    <property type="entry name" value="Ser/Thr_kinase_AS"/>
</dbReference>
<evidence type="ECO:0000256" key="8">
    <source>
        <dbReference type="PROSITE-ProRule" id="PRU10141"/>
    </source>
</evidence>
<dbReference type="InterPro" id="IPR017441">
    <property type="entry name" value="Protein_kinase_ATP_BS"/>
</dbReference>
<comment type="catalytic activity">
    <reaction evidence="7">
        <text>L-threonyl-[protein] + ATP = O-phospho-L-threonyl-[protein] + ADP + H(+)</text>
        <dbReference type="Rhea" id="RHEA:46608"/>
        <dbReference type="Rhea" id="RHEA-COMP:11060"/>
        <dbReference type="Rhea" id="RHEA-COMP:11605"/>
        <dbReference type="ChEBI" id="CHEBI:15378"/>
        <dbReference type="ChEBI" id="CHEBI:30013"/>
        <dbReference type="ChEBI" id="CHEBI:30616"/>
        <dbReference type="ChEBI" id="CHEBI:61977"/>
        <dbReference type="ChEBI" id="CHEBI:456216"/>
    </reaction>
</comment>
<dbReference type="InterPro" id="IPR011009">
    <property type="entry name" value="Kinase-like_dom_sf"/>
</dbReference>
<reference evidence="11" key="1">
    <citation type="journal article" date="2023" name="bioRxiv">
        <title>Improved chromosome-level genome assembly for marigold (Tagetes erecta).</title>
        <authorList>
            <person name="Jiang F."/>
            <person name="Yuan L."/>
            <person name="Wang S."/>
            <person name="Wang H."/>
            <person name="Xu D."/>
            <person name="Wang A."/>
            <person name="Fan W."/>
        </authorList>
    </citation>
    <scope>NUCLEOTIDE SEQUENCE</scope>
    <source>
        <strain evidence="11">WSJ</strain>
        <tissue evidence="11">Leaf</tissue>
    </source>
</reference>
<dbReference type="FunFam" id="3.30.200.20:FF:000337">
    <property type="entry name" value="Wall-associated receptor kinase 3"/>
    <property type="match status" value="1"/>
</dbReference>
<dbReference type="InterPro" id="IPR001245">
    <property type="entry name" value="Ser-Thr/Tyr_kinase_cat_dom"/>
</dbReference>
<dbReference type="PANTHER" id="PTHR27005:SF492">
    <property type="entry name" value="LOW QUALITY PROTEIN: WALL-ASSOCIATED RECEPTOR KINASE-LIKE 1"/>
    <property type="match status" value="1"/>
</dbReference>
<evidence type="ECO:0000256" key="3">
    <source>
        <dbReference type="ARBA" id="ARBA00022741"/>
    </source>
</evidence>
<dbReference type="GO" id="GO:0005524">
    <property type="term" value="F:ATP binding"/>
    <property type="evidence" value="ECO:0007669"/>
    <property type="project" value="UniProtKB-UniRule"/>
</dbReference>
<keyword evidence="3 8" id="KW-0547">Nucleotide-binding</keyword>
<evidence type="ECO:0000256" key="1">
    <source>
        <dbReference type="ARBA" id="ARBA00022527"/>
    </source>
</evidence>
<dbReference type="Proteomes" id="UP001229421">
    <property type="component" value="Unassembled WGS sequence"/>
</dbReference>
<dbReference type="PROSITE" id="PS00108">
    <property type="entry name" value="PROTEIN_KINASE_ST"/>
    <property type="match status" value="2"/>
</dbReference>
<dbReference type="EMBL" id="JAUHHV010000007">
    <property type="protein sequence ID" value="KAK1418516.1"/>
    <property type="molecule type" value="Genomic_DNA"/>
</dbReference>
<keyword evidence="12" id="KW-1185">Reference proteome</keyword>
<dbReference type="Gene3D" id="3.30.200.20">
    <property type="entry name" value="Phosphorylase Kinase, domain 1"/>
    <property type="match status" value="2"/>
</dbReference>
<evidence type="ECO:0000256" key="9">
    <source>
        <dbReference type="SAM" id="MobiDB-lite"/>
    </source>
</evidence>
<keyword evidence="1" id="KW-0723">Serine/threonine-protein kinase</keyword>
<keyword evidence="2" id="KW-0808">Transferase</keyword>
<dbReference type="PANTHER" id="PTHR27005">
    <property type="entry name" value="WALL-ASSOCIATED RECEPTOR KINASE-LIKE 21"/>
    <property type="match status" value="1"/>
</dbReference>
<feature type="domain" description="Protein kinase" evidence="10">
    <location>
        <begin position="48"/>
        <end position="323"/>
    </location>
</feature>
<dbReference type="GO" id="GO:0005886">
    <property type="term" value="C:plasma membrane"/>
    <property type="evidence" value="ECO:0007669"/>
    <property type="project" value="TreeGrafter"/>
</dbReference>
<keyword evidence="4" id="KW-0418">Kinase</keyword>
<dbReference type="InterPro" id="IPR000719">
    <property type="entry name" value="Prot_kinase_dom"/>
</dbReference>
<evidence type="ECO:0000256" key="5">
    <source>
        <dbReference type="ARBA" id="ARBA00022840"/>
    </source>
</evidence>
<evidence type="ECO:0000256" key="6">
    <source>
        <dbReference type="ARBA" id="ARBA00047558"/>
    </source>
</evidence>
<dbReference type="GO" id="GO:0004674">
    <property type="term" value="F:protein serine/threonine kinase activity"/>
    <property type="evidence" value="ECO:0007669"/>
    <property type="project" value="UniProtKB-KW"/>
</dbReference>
<dbReference type="InterPro" id="IPR045274">
    <property type="entry name" value="WAK-like"/>
</dbReference>
<comment type="catalytic activity">
    <reaction evidence="6">
        <text>L-seryl-[protein] + ATP = O-phospho-L-seryl-[protein] + ADP + H(+)</text>
        <dbReference type="Rhea" id="RHEA:17989"/>
        <dbReference type="Rhea" id="RHEA-COMP:9863"/>
        <dbReference type="Rhea" id="RHEA-COMP:11604"/>
        <dbReference type="ChEBI" id="CHEBI:15378"/>
        <dbReference type="ChEBI" id="CHEBI:29999"/>
        <dbReference type="ChEBI" id="CHEBI:30616"/>
        <dbReference type="ChEBI" id="CHEBI:83421"/>
        <dbReference type="ChEBI" id="CHEBI:456216"/>
    </reaction>
</comment>
<evidence type="ECO:0000313" key="11">
    <source>
        <dbReference type="EMBL" id="KAK1418516.1"/>
    </source>
</evidence>
<dbReference type="SUPFAM" id="SSF56112">
    <property type="entry name" value="Protein kinase-like (PK-like)"/>
    <property type="match status" value="2"/>
</dbReference>
<evidence type="ECO:0000256" key="4">
    <source>
        <dbReference type="ARBA" id="ARBA00022777"/>
    </source>
</evidence>
<evidence type="ECO:0000259" key="10">
    <source>
        <dbReference type="PROSITE" id="PS50011"/>
    </source>
</evidence>
<dbReference type="FunFam" id="1.10.510.10:FF:000084">
    <property type="entry name" value="Wall-associated receptor kinase 2"/>
    <property type="match status" value="2"/>
</dbReference>
<dbReference type="PROSITE" id="PS50011">
    <property type="entry name" value="PROTEIN_KINASE_DOM"/>
    <property type="match status" value="2"/>
</dbReference>
<organism evidence="11 12">
    <name type="scientific">Tagetes erecta</name>
    <name type="common">African marigold</name>
    <dbReference type="NCBI Taxonomy" id="13708"/>
    <lineage>
        <taxon>Eukaryota</taxon>
        <taxon>Viridiplantae</taxon>
        <taxon>Streptophyta</taxon>
        <taxon>Embryophyta</taxon>
        <taxon>Tracheophyta</taxon>
        <taxon>Spermatophyta</taxon>
        <taxon>Magnoliopsida</taxon>
        <taxon>eudicotyledons</taxon>
        <taxon>Gunneridae</taxon>
        <taxon>Pentapetalae</taxon>
        <taxon>asterids</taxon>
        <taxon>campanulids</taxon>
        <taxon>Asterales</taxon>
        <taxon>Asteraceae</taxon>
        <taxon>Asteroideae</taxon>
        <taxon>Heliantheae alliance</taxon>
        <taxon>Tageteae</taxon>
        <taxon>Tagetes</taxon>
    </lineage>
</organism>
<sequence length="744" mass="84049">MFISSNNESEPSTSATTFPPTTSSSAVQGTQLCRHFEFYEILSATENFDESLVIGQGGFGKVYQGFIYNDSTLIVAAIKRLDAMSNQGASEFWAEVEMLSMLRHSHLVSLIGYCSHEAEMILVYEYMPHGTLEDHLHKLGTRLSWCQRLKICIGAARGLDYLHTGTGVEFGIIHRDVKSSNILLDESWAAKVSDFGLSKISPKNQPSTYVSTLVKGTFGYIDPNYFATGKLTRKSDVYAFGVILLEVLCRKRAVDNSLEWGIATWAQDSIKEGRLKDIVDSDIRGEISLKCLKQFARIIEKCLDNHPNHRPTMSDVVPSLEYVLTLQEKTDNLLQTSGKTVFGRMIDKFSIMDKSQNSGMNLGLLMAKNPNIGVDFRSLMPKKKKELMLRQKFYEKNGAQLLEDKLKSTVGSINVFQLKELQKATKNFSADMVIGRGGSGSVYKGVLSDNRVVAIKRPRGYEDSQLEEFINEIVILGQINHRNVVRLLGCCLETEIPLLVYEFVSNYSLYDHIHNNTSNTRRLSWDSRLRIAHESASALAYLHSGATMIIVHRDVKSANIVLDENYAAKILDFGLARSIQLSDDCVTTLVQGTFGYLDPEYFKSSQLTDKSDVFSFGVVLTELLTGLKPIDSERSEHMTLATYFLFTKSENRLREIVDYQVLEEASDEQLEEVCNLVYRCLNIERRDRPSMKEVTMELERIRKLRISPWVSQDSYNEMSSLSIDNEQVDLYDVPLSVNSETFSM</sequence>
<evidence type="ECO:0000256" key="2">
    <source>
        <dbReference type="ARBA" id="ARBA00022679"/>
    </source>
</evidence>
<comment type="caution">
    <text evidence="11">The sequence shown here is derived from an EMBL/GenBank/DDBJ whole genome shotgun (WGS) entry which is preliminary data.</text>
</comment>